<keyword evidence="2" id="KW-1185">Reference proteome</keyword>
<dbReference type="Proteomes" id="UP000664032">
    <property type="component" value="Unassembled WGS sequence"/>
</dbReference>
<proteinExistence type="predicted"/>
<name>A0ACB8HDD6_PSICU</name>
<gene>
    <name evidence="1" type="ORF">JR316_0002072</name>
</gene>
<organism evidence="1 2">
    <name type="scientific">Psilocybe cubensis</name>
    <name type="common">Psychedelic mushroom</name>
    <name type="synonym">Stropharia cubensis</name>
    <dbReference type="NCBI Taxonomy" id="181762"/>
    <lineage>
        <taxon>Eukaryota</taxon>
        <taxon>Fungi</taxon>
        <taxon>Dikarya</taxon>
        <taxon>Basidiomycota</taxon>
        <taxon>Agaricomycotina</taxon>
        <taxon>Agaricomycetes</taxon>
        <taxon>Agaricomycetidae</taxon>
        <taxon>Agaricales</taxon>
        <taxon>Agaricineae</taxon>
        <taxon>Strophariaceae</taxon>
        <taxon>Psilocybe</taxon>
    </lineage>
</organism>
<comment type="caution">
    <text evidence="1">The sequence shown here is derived from an EMBL/GenBank/DDBJ whole genome shotgun (WGS) entry which is preliminary data.</text>
</comment>
<protein>
    <submittedName>
        <fullName evidence="1">Uncharacterized protein</fullName>
    </submittedName>
</protein>
<accession>A0ACB8HDD6</accession>
<dbReference type="EMBL" id="JAFIQS020000002">
    <property type="protein sequence ID" value="KAH9485165.1"/>
    <property type="molecule type" value="Genomic_DNA"/>
</dbReference>
<reference evidence="1" key="1">
    <citation type="submission" date="2021-10" db="EMBL/GenBank/DDBJ databases">
        <title>Psilocybe cubensis genome.</title>
        <authorList>
            <person name="Mckernan K.J."/>
            <person name="Crawford S."/>
            <person name="Trippe A."/>
            <person name="Kane L.T."/>
            <person name="Mclaughlin S."/>
        </authorList>
    </citation>
    <scope>NUCLEOTIDE SEQUENCE</scope>
    <source>
        <strain evidence="1">MGC-MH-2018</strain>
    </source>
</reference>
<sequence length="573" mass="63429">MYPLSIPQTPSPPSSPESVVIIGNEPRVSGAFLRRSCSDDDNGWVTWASSPPRPIPALHGPLSLPYARCPSGAEGTVIEGDDLSHKIWGLGTGDTQNNAHTSGKAEIQNQEPKTFAMHTKIPCHDTRQLAFQHPRLSDDVIDLSTIPSAAYSGYQTAPATFERYLASSRISHPCFQPGLGHRGEHSNSNDSKITTGVLFSQRVANLCTKRYYYDSADIVENSRSGLDLSKPTTDKATSQFVGSTQRRLNRAAPAFIPSMGWSSNESHIMQKENDPSTLNHQFMRRVELSQQCAIELPTPPSTSSPRWSPVFSHPIDIELSRGACGDPKIYSPQPDLDDYSNKLMSMIQQIKQQDLMNSSKRHSLDVARQTREPLVQKGLVASTANKYHQERFQEDPGRTNVSQPPLDIRRNLSQQNPRSIPLTRLIQRRLSSVPEETNGPTQVQTIRPRVSLEPLIYISATEQLTRGTVTSTAPSVQSSTETVDVQPEEQNPNAIVKLPHRRVGLRAARTLSGPSSKARAGGVSKKEKEEIINGENDKPNSEITPEKGRAGQMKKSKRFVPRQGRWDILEYIG</sequence>
<evidence type="ECO:0000313" key="1">
    <source>
        <dbReference type="EMBL" id="KAH9485165.1"/>
    </source>
</evidence>
<evidence type="ECO:0000313" key="2">
    <source>
        <dbReference type="Proteomes" id="UP000664032"/>
    </source>
</evidence>